<organism evidence="5 6">
    <name type="scientific">Rhodanobacter ginsengisoli</name>
    <dbReference type="NCBI Taxonomy" id="418646"/>
    <lineage>
        <taxon>Bacteria</taxon>
        <taxon>Pseudomonadati</taxon>
        <taxon>Pseudomonadota</taxon>
        <taxon>Gammaproteobacteria</taxon>
        <taxon>Lysobacterales</taxon>
        <taxon>Rhodanobacteraceae</taxon>
        <taxon>Rhodanobacter</taxon>
    </lineage>
</organism>
<evidence type="ECO:0000313" key="6">
    <source>
        <dbReference type="Proteomes" id="UP001596114"/>
    </source>
</evidence>
<comment type="caution">
    <text evidence="5">The sequence shown here is derived from an EMBL/GenBank/DDBJ whole genome shotgun (WGS) entry which is preliminary data.</text>
</comment>
<evidence type="ECO:0000256" key="1">
    <source>
        <dbReference type="SAM" id="MobiDB-lite"/>
    </source>
</evidence>
<feature type="domain" description="NAD(+)--protein-arginine ADP-ribosyltransferase Tre1-like N-terminal" evidence="4">
    <location>
        <begin position="106"/>
        <end position="296"/>
    </location>
</feature>
<dbReference type="InterPro" id="IPR028238">
    <property type="entry name" value="Ntox46"/>
</dbReference>
<evidence type="ECO:0000259" key="4">
    <source>
        <dbReference type="Pfam" id="PF21724"/>
    </source>
</evidence>
<dbReference type="Pfam" id="PF21724">
    <property type="entry name" value="DUF6861"/>
    <property type="match status" value="1"/>
</dbReference>
<keyword evidence="2" id="KW-1133">Transmembrane helix</keyword>
<evidence type="ECO:0000256" key="2">
    <source>
        <dbReference type="SAM" id="Phobius"/>
    </source>
</evidence>
<protein>
    <submittedName>
        <fullName evidence="5">DUF6861 domain-containing protein</fullName>
    </submittedName>
</protein>
<sequence length="487" mass="52445">MAACAIFFYVILISENLRNGPLDLFVQTRSIHLHTHAWLFETRIKPTHRKHPLLLSRHRESTEGTTVTRWIDDSWRKLHDWAGRQAASLRGEARLIATRADCLQLAIERSEGLATDQIVRDFHELDVREVINNILAVLRQCLIVMITSTGGGALIGGIAGGIGGVGVGAIPGVAIGAAAGAQVGEWILIVMGLKALTEYIVHDMPAIARNYREGLCRAWLAASSPPLPQQQVRVDAFALQNAAATLARGHVAMFVLLLMGIVAYLAKGRGSIGELADNVRNGKLGSRFADWMVRNEEKLKAEPRLQTPISKPGNEAADGPVAARARPRRVVESKRPEPVSLTLSVAQKRQLARDFYLKQGYGPKRVDSHLAGIDFDKPVEVVTLPKGTLLEQWQAPRAAQGNYYSPPGTPAEQLGISPVGLDPATGQIADKVATTYVTNSEVEVLKSTAAAVNDTWSVPGQVIATEGKGTQMLSAQSGAFDAVGGGQ</sequence>
<dbReference type="Pfam" id="PF15538">
    <property type="entry name" value="Ntox46"/>
    <property type="match status" value="1"/>
</dbReference>
<keyword evidence="6" id="KW-1185">Reference proteome</keyword>
<evidence type="ECO:0000313" key="5">
    <source>
        <dbReference type="EMBL" id="MFC5527754.1"/>
    </source>
</evidence>
<reference evidence="6" key="1">
    <citation type="journal article" date="2019" name="Int. J. Syst. Evol. Microbiol.">
        <title>The Global Catalogue of Microorganisms (GCM) 10K type strain sequencing project: providing services to taxonomists for standard genome sequencing and annotation.</title>
        <authorList>
            <consortium name="The Broad Institute Genomics Platform"/>
            <consortium name="The Broad Institute Genome Sequencing Center for Infectious Disease"/>
            <person name="Wu L."/>
            <person name="Ma J."/>
        </authorList>
    </citation>
    <scope>NUCLEOTIDE SEQUENCE [LARGE SCALE GENOMIC DNA]</scope>
    <source>
        <strain evidence="6">CGMCC 1.16619</strain>
    </source>
</reference>
<accession>A0ABW0QXZ4</accession>
<keyword evidence="2" id="KW-0472">Membrane</keyword>
<dbReference type="InterPro" id="IPR049195">
    <property type="entry name" value="Tre1-like_N"/>
</dbReference>
<proteinExistence type="predicted"/>
<gene>
    <name evidence="5" type="ORF">ACFPPA_18565</name>
</gene>
<feature type="region of interest" description="Disordered" evidence="1">
    <location>
        <begin position="306"/>
        <end position="334"/>
    </location>
</feature>
<dbReference type="EMBL" id="JBHSNF010000006">
    <property type="protein sequence ID" value="MFC5527754.1"/>
    <property type="molecule type" value="Genomic_DNA"/>
</dbReference>
<evidence type="ECO:0000259" key="3">
    <source>
        <dbReference type="Pfam" id="PF15538"/>
    </source>
</evidence>
<dbReference type="Proteomes" id="UP001596114">
    <property type="component" value="Unassembled WGS sequence"/>
</dbReference>
<feature type="transmembrane region" description="Helical" evidence="2">
    <location>
        <begin position="247"/>
        <end position="266"/>
    </location>
</feature>
<feature type="domain" description="Bacterial toxin 46" evidence="3">
    <location>
        <begin position="348"/>
        <end position="480"/>
    </location>
</feature>
<dbReference type="RefSeq" id="WP_377322664.1">
    <property type="nucleotide sequence ID" value="NZ_JBHSNF010000006.1"/>
</dbReference>
<name>A0ABW0QXZ4_9GAMM</name>
<keyword evidence="2" id="KW-0812">Transmembrane</keyword>